<evidence type="ECO:0000256" key="6">
    <source>
        <dbReference type="ARBA" id="ARBA00023316"/>
    </source>
</evidence>
<dbReference type="PATRIC" id="fig|997897.5.peg.1308"/>
<sequence>MKIGIFDSGLGGLSVLHCAQVMRPDYEYVFYADEKNVPYGEKTVLKVREYTKRAMDFLVSKKVDIIIIACNTVTSAFPMAIRGRYSIPIIGMEPAVKRAVDLYGNENKRILTIATEITAHGEKLEQLMEKVDINNQIDLLALPGLVRFAEKGIFSGPVVNTYLRMALKNFDKDRYGTIVLGCTHFNYFKETLAEVFSGNLHFVDGNEGTVRQAFQSIANQKMDTVVTTENNEPKVTYYISEMQPNGEQESLIAECFKQLNRVYSL</sequence>
<feature type="active site" description="Proton donor/acceptor" evidence="7">
    <location>
        <position position="70"/>
    </location>
</feature>
<dbReference type="Gene3D" id="3.40.50.1860">
    <property type="match status" value="2"/>
</dbReference>
<organism evidence="8 9">
    <name type="scientific">Enterocloster bolteae 90B8</name>
    <dbReference type="NCBI Taxonomy" id="997897"/>
    <lineage>
        <taxon>Bacteria</taxon>
        <taxon>Bacillati</taxon>
        <taxon>Bacillota</taxon>
        <taxon>Clostridia</taxon>
        <taxon>Lachnospirales</taxon>
        <taxon>Lachnospiraceae</taxon>
        <taxon>Enterocloster</taxon>
    </lineage>
</organism>
<feature type="binding site" evidence="7">
    <location>
        <begin position="7"/>
        <end position="8"/>
    </location>
    <ligand>
        <name>substrate</name>
    </ligand>
</feature>
<dbReference type="InterPro" id="IPR015942">
    <property type="entry name" value="Asp/Glu/hydantoin_racemase"/>
</dbReference>
<dbReference type="GO" id="GO:0008881">
    <property type="term" value="F:glutamate racemase activity"/>
    <property type="evidence" value="ECO:0007669"/>
    <property type="project" value="UniProtKB-UniRule"/>
</dbReference>
<proteinExistence type="inferred from homology"/>
<feature type="active site" description="Proton donor/acceptor" evidence="7">
    <location>
        <position position="182"/>
    </location>
</feature>
<feature type="binding site" evidence="7">
    <location>
        <begin position="71"/>
        <end position="72"/>
    </location>
    <ligand>
        <name>substrate</name>
    </ligand>
</feature>
<dbReference type="EC" id="5.1.1.3" evidence="2 7"/>
<keyword evidence="6 7" id="KW-0961">Cell wall biogenesis/degradation</keyword>
<feature type="binding site" evidence="7">
    <location>
        <begin position="183"/>
        <end position="184"/>
    </location>
    <ligand>
        <name>substrate</name>
    </ligand>
</feature>
<dbReference type="HOGENOM" id="CLU_052344_1_0_9"/>
<evidence type="ECO:0000313" key="9">
    <source>
        <dbReference type="Proteomes" id="UP000013041"/>
    </source>
</evidence>
<evidence type="ECO:0000256" key="7">
    <source>
        <dbReference type="HAMAP-Rule" id="MF_00258"/>
    </source>
</evidence>
<dbReference type="InterPro" id="IPR001920">
    <property type="entry name" value="Asp/Glu_race"/>
</dbReference>
<reference evidence="8 9" key="1">
    <citation type="submission" date="2013-01" db="EMBL/GenBank/DDBJ databases">
        <title>The Genome Sequence of Clostridium bolteae 90B8.</title>
        <authorList>
            <consortium name="The Broad Institute Genome Sequencing Platform"/>
            <person name="Earl A."/>
            <person name="Ward D."/>
            <person name="Feldgarden M."/>
            <person name="Gevers D."/>
            <person name="Courvalin P."/>
            <person name="Lambert T."/>
            <person name="Walker B."/>
            <person name="Young S.K."/>
            <person name="Zeng Q."/>
            <person name="Gargeya S."/>
            <person name="Fitzgerald M."/>
            <person name="Haas B."/>
            <person name="Abouelleil A."/>
            <person name="Alvarado L."/>
            <person name="Arachchi H.M."/>
            <person name="Berlin A.M."/>
            <person name="Chapman S.B."/>
            <person name="Dewar J."/>
            <person name="Goldberg J."/>
            <person name="Griggs A."/>
            <person name="Gujja S."/>
            <person name="Hansen M."/>
            <person name="Howarth C."/>
            <person name="Imamovic A."/>
            <person name="Larimer J."/>
            <person name="McCowan C."/>
            <person name="Murphy C."/>
            <person name="Neiman D."/>
            <person name="Pearson M."/>
            <person name="Priest M."/>
            <person name="Roberts A."/>
            <person name="Saif S."/>
            <person name="Shea T."/>
            <person name="Sisk P."/>
            <person name="Sykes S."/>
            <person name="Wortman J."/>
            <person name="Nusbaum C."/>
            <person name="Birren B."/>
        </authorList>
    </citation>
    <scope>NUCLEOTIDE SEQUENCE [LARGE SCALE GENOMIC DNA]</scope>
    <source>
        <strain evidence="8 9">90B8</strain>
    </source>
</reference>
<dbReference type="RefSeq" id="WP_002571499.1">
    <property type="nucleotide sequence ID" value="NZ_KB851149.1"/>
</dbReference>
<evidence type="ECO:0000256" key="3">
    <source>
        <dbReference type="ARBA" id="ARBA00022960"/>
    </source>
</evidence>
<comment type="caution">
    <text evidence="8">The sequence shown here is derived from an EMBL/GenBank/DDBJ whole genome shotgun (WGS) entry which is preliminary data.</text>
</comment>
<dbReference type="UniPathway" id="UPA00219"/>
<evidence type="ECO:0000256" key="5">
    <source>
        <dbReference type="ARBA" id="ARBA00023235"/>
    </source>
</evidence>
<dbReference type="GO" id="GO:0071555">
    <property type="term" value="P:cell wall organization"/>
    <property type="evidence" value="ECO:0007669"/>
    <property type="project" value="UniProtKB-KW"/>
</dbReference>
<comment type="similarity">
    <text evidence="7">Belongs to the aspartate/glutamate racemases family.</text>
</comment>
<dbReference type="EMBL" id="AGYG01000009">
    <property type="protein sequence ID" value="ENZ41852.1"/>
    <property type="molecule type" value="Genomic_DNA"/>
</dbReference>
<comment type="pathway">
    <text evidence="7">Cell wall biogenesis; peptidoglycan biosynthesis.</text>
</comment>
<keyword evidence="4 7" id="KW-0573">Peptidoglycan synthesis</keyword>
<dbReference type="NCBIfam" id="TIGR00067">
    <property type="entry name" value="glut_race"/>
    <property type="match status" value="1"/>
</dbReference>
<dbReference type="SUPFAM" id="SSF53681">
    <property type="entry name" value="Aspartate/glutamate racemase"/>
    <property type="match status" value="2"/>
</dbReference>
<comment type="catalytic activity">
    <reaction evidence="1 7">
        <text>L-glutamate = D-glutamate</text>
        <dbReference type="Rhea" id="RHEA:12813"/>
        <dbReference type="ChEBI" id="CHEBI:29985"/>
        <dbReference type="ChEBI" id="CHEBI:29986"/>
        <dbReference type="EC" id="5.1.1.3"/>
    </reaction>
</comment>
<keyword evidence="5 7" id="KW-0413">Isomerase</keyword>
<comment type="function">
    <text evidence="7">Provides the (R)-glutamate required for cell wall biosynthesis.</text>
</comment>
<evidence type="ECO:0000256" key="4">
    <source>
        <dbReference type="ARBA" id="ARBA00022984"/>
    </source>
</evidence>
<dbReference type="InterPro" id="IPR004391">
    <property type="entry name" value="Glu_race"/>
</dbReference>
<protein>
    <recommendedName>
        <fullName evidence="2 7">Glutamate racemase</fullName>
        <ecNumber evidence="2 7">5.1.1.3</ecNumber>
    </recommendedName>
</protein>
<dbReference type="AlphaFoldDB" id="R0BC42"/>
<evidence type="ECO:0000313" key="8">
    <source>
        <dbReference type="EMBL" id="ENZ41852.1"/>
    </source>
</evidence>
<gene>
    <name evidence="7" type="primary">murI</name>
    <name evidence="8" type="ORF">HMPREF1097_01228</name>
</gene>
<dbReference type="PANTHER" id="PTHR21198">
    <property type="entry name" value="GLUTAMATE RACEMASE"/>
    <property type="match status" value="1"/>
</dbReference>
<dbReference type="HAMAP" id="MF_00258">
    <property type="entry name" value="Glu_racemase"/>
    <property type="match status" value="1"/>
</dbReference>
<evidence type="ECO:0000256" key="2">
    <source>
        <dbReference type="ARBA" id="ARBA00013090"/>
    </source>
</evidence>
<dbReference type="GO" id="GO:0008360">
    <property type="term" value="P:regulation of cell shape"/>
    <property type="evidence" value="ECO:0007669"/>
    <property type="project" value="UniProtKB-KW"/>
</dbReference>
<feature type="binding site" evidence="7">
    <location>
        <begin position="39"/>
        <end position="40"/>
    </location>
    <ligand>
        <name>substrate</name>
    </ligand>
</feature>
<keyword evidence="3 7" id="KW-0133">Cell shape</keyword>
<dbReference type="Pfam" id="PF01177">
    <property type="entry name" value="Asp_Glu_race"/>
    <property type="match status" value="1"/>
</dbReference>
<name>R0BC42_9FIRM</name>
<dbReference type="GO" id="GO:0009252">
    <property type="term" value="P:peptidoglycan biosynthetic process"/>
    <property type="evidence" value="ECO:0007669"/>
    <property type="project" value="UniProtKB-UniRule"/>
</dbReference>
<dbReference type="Proteomes" id="UP000013041">
    <property type="component" value="Unassembled WGS sequence"/>
</dbReference>
<dbReference type="PANTHER" id="PTHR21198:SF3">
    <property type="entry name" value="GLUTAMATE RACEMASE"/>
    <property type="match status" value="1"/>
</dbReference>
<accession>R0BC42</accession>
<evidence type="ECO:0000256" key="1">
    <source>
        <dbReference type="ARBA" id="ARBA00001602"/>
    </source>
</evidence>